<gene>
    <name evidence="2" type="ORF">G4177_10430</name>
</gene>
<feature type="region of interest" description="Disordered" evidence="1">
    <location>
        <begin position="122"/>
        <end position="145"/>
    </location>
</feature>
<proteinExistence type="predicted"/>
<evidence type="ECO:0000256" key="1">
    <source>
        <dbReference type="SAM" id="MobiDB-lite"/>
    </source>
</evidence>
<name>A0ABR9PKX2_9BACT</name>
<dbReference type="EMBL" id="JAAIYO010000002">
    <property type="protein sequence ID" value="MBE4748578.1"/>
    <property type="molecule type" value="Genomic_DNA"/>
</dbReference>
<reference evidence="2 3" key="1">
    <citation type="submission" date="2020-02" db="EMBL/GenBank/DDBJ databases">
        <authorList>
            <person name="Babadi Z.K."/>
            <person name="Risdian C."/>
            <person name="Ebrahimipour G.H."/>
            <person name="Wink J."/>
        </authorList>
    </citation>
    <scope>NUCLEOTIDE SEQUENCE [LARGE SCALE GENOMIC DNA]</scope>
    <source>
        <strain evidence="2 3">ZKHCc1 1396</strain>
    </source>
</reference>
<evidence type="ECO:0000313" key="3">
    <source>
        <dbReference type="Proteomes" id="UP001516472"/>
    </source>
</evidence>
<protein>
    <submittedName>
        <fullName evidence="2">Uncharacterized protein</fullName>
    </submittedName>
</protein>
<sequence length="145" mass="15372">MPSERQVLGFLVRGAVSDERLIDSITRALGLPPGEAARFDADGPAEATVLVETTLRPSGFRTDVTLYADASRTRGVSVLTSLEVATRVAALLREEVLSSPPADDPAVAATWLLVTPDGQRFRASEASPGADEDSVDIDRASLRPL</sequence>
<organism evidence="2 3">
    <name type="scientific">Corallococcus soli</name>
    <dbReference type="NCBI Taxonomy" id="2710757"/>
    <lineage>
        <taxon>Bacteria</taxon>
        <taxon>Pseudomonadati</taxon>
        <taxon>Myxococcota</taxon>
        <taxon>Myxococcia</taxon>
        <taxon>Myxococcales</taxon>
        <taxon>Cystobacterineae</taxon>
        <taxon>Myxococcaceae</taxon>
        <taxon>Corallococcus</taxon>
    </lineage>
</organism>
<keyword evidence="3" id="KW-1185">Reference proteome</keyword>
<feature type="compositionally biased region" description="Basic and acidic residues" evidence="1">
    <location>
        <begin position="136"/>
        <end position="145"/>
    </location>
</feature>
<comment type="caution">
    <text evidence="2">The sequence shown here is derived from an EMBL/GenBank/DDBJ whole genome shotgun (WGS) entry which is preliminary data.</text>
</comment>
<dbReference type="Proteomes" id="UP001516472">
    <property type="component" value="Unassembled WGS sequence"/>
</dbReference>
<evidence type="ECO:0000313" key="2">
    <source>
        <dbReference type="EMBL" id="MBE4748578.1"/>
    </source>
</evidence>
<dbReference type="RefSeq" id="WP_193347962.1">
    <property type="nucleotide sequence ID" value="NZ_JAAIYO010000002.1"/>
</dbReference>
<accession>A0ABR9PKX2</accession>